<organism evidence="1">
    <name type="scientific">Pan troglodytes</name>
    <name type="common">Chimpanzee</name>
    <dbReference type="NCBI Taxonomy" id="9598"/>
    <lineage>
        <taxon>Eukaryota</taxon>
        <taxon>Metazoa</taxon>
        <taxon>Chordata</taxon>
        <taxon>Craniata</taxon>
        <taxon>Vertebrata</taxon>
        <taxon>Euteleostomi</taxon>
        <taxon>Mammalia</taxon>
        <taxon>Eutheria</taxon>
        <taxon>Euarchontoglires</taxon>
        <taxon>Primates</taxon>
        <taxon>Haplorrhini</taxon>
        <taxon>Catarrhini</taxon>
        <taxon>Hominidae</taxon>
        <taxon>Pan</taxon>
    </lineage>
</organism>
<accession>G2HE15</accession>
<evidence type="ECO:0000313" key="1">
    <source>
        <dbReference type="EMBL" id="BAK61973.1"/>
    </source>
</evidence>
<proteinExistence type="evidence at transcript level"/>
<dbReference type="AlphaFoldDB" id="G2HE15"/>
<name>G2HE15_PANTR</name>
<protein>
    <submittedName>
        <fullName evidence="1">Uncharacterized protein</fullName>
    </submittedName>
</protein>
<dbReference type="EMBL" id="AK304979">
    <property type="protein sequence ID" value="BAK61973.1"/>
    <property type="molecule type" value="mRNA"/>
</dbReference>
<sequence length="48" mass="5357">MCLCSSAFCCDCETSPAMWNCESIKPLFLYKLPSLGYVFISSTNTLTH</sequence>
<reference evidence="1" key="1">
    <citation type="journal article" date="2011" name="Funct. Integr. Genomics">
        <title>Major chimpanzee-specific structural changes in sperm development-associated genes.</title>
        <authorList>
            <person name="Kim R.N."/>
            <person name="Kim D.W."/>
            <person name="Choi S.H."/>
            <person name="Chae S.H."/>
            <person name="Nam S.H."/>
            <person name="Kim D.W."/>
            <person name="Kim A."/>
            <person name="Kang A."/>
            <person name="Park K.H."/>
            <person name="Lee Y.S."/>
            <person name="Hirai M."/>
            <person name="Suzuki Y."/>
            <person name="Sugano S."/>
            <person name="Hashimoto K."/>
            <person name="Kim D.S."/>
            <person name="Park H.S."/>
        </authorList>
    </citation>
    <scope>NUCLEOTIDE SEQUENCE</scope>
    <source>
        <tissue evidence="1">Testis</tissue>
    </source>
</reference>